<dbReference type="PANTHER" id="PTHR46064:SF1">
    <property type="entry name" value="QUEUINE TRNA-RIBOSYLTRANSFERASE ACCESSORY SUBUNIT 2"/>
    <property type="match status" value="1"/>
</dbReference>
<dbReference type="EMBL" id="CDHK01000008">
    <property type="protein sequence ID" value="CEJ60384.1"/>
    <property type="molecule type" value="Genomic_DNA"/>
</dbReference>
<keyword evidence="9" id="KW-1185">Reference proteome</keyword>
<proteinExistence type="inferred from homology"/>
<dbReference type="STRING" id="104259.A0A0F7TUN5"/>
<evidence type="ECO:0000256" key="4">
    <source>
        <dbReference type="ARBA" id="ARBA00022833"/>
    </source>
</evidence>
<dbReference type="InterPro" id="IPR050852">
    <property type="entry name" value="Queuine_tRNA-ribosyltrfase"/>
</dbReference>
<dbReference type="GO" id="GO:0006400">
    <property type="term" value="P:tRNA modification"/>
    <property type="evidence" value="ECO:0007669"/>
    <property type="project" value="InterPro"/>
</dbReference>
<dbReference type="HAMAP" id="MF_03043">
    <property type="entry name" value="QTRT2"/>
    <property type="match status" value="1"/>
</dbReference>
<dbReference type="Gene3D" id="3.20.20.105">
    <property type="entry name" value="Queuine tRNA-ribosyltransferase-like"/>
    <property type="match status" value="1"/>
</dbReference>
<keyword evidence="1 5" id="KW-0963">Cytoplasm</keyword>
<feature type="region of interest" description="Disordered" evidence="6">
    <location>
        <begin position="402"/>
        <end position="429"/>
    </location>
</feature>
<keyword evidence="3 5" id="KW-0479">Metal-binding</keyword>
<feature type="domain" description="tRNA-guanine(15) transglycosylase-like" evidence="7">
    <location>
        <begin position="25"/>
        <end position="398"/>
    </location>
</feature>
<comment type="cofactor">
    <cofactor evidence="5">
        <name>Zn(2+)</name>
        <dbReference type="ChEBI" id="CHEBI:29105"/>
    </cofactor>
    <text evidence="5">Binds 1 zinc ion per subunit.</text>
</comment>
<evidence type="ECO:0000256" key="6">
    <source>
        <dbReference type="SAM" id="MobiDB-lite"/>
    </source>
</evidence>
<feature type="binding site" evidence="5">
    <location>
        <position position="366"/>
    </location>
    <ligand>
        <name>Zn(2+)</name>
        <dbReference type="ChEBI" id="CHEBI:29105"/>
    </ligand>
</feature>
<dbReference type="GO" id="GO:0008479">
    <property type="term" value="F:tRNA-guanosine(34) queuine transglycosylase activity"/>
    <property type="evidence" value="ECO:0007669"/>
    <property type="project" value="UniProtKB-UniRule"/>
</dbReference>
<dbReference type="InterPro" id="IPR002616">
    <property type="entry name" value="tRNA_ribo_trans-like"/>
</dbReference>
<dbReference type="AlphaFoldDB" id="A0A0F7TUN5"/>
<dbReference type="GO" id="GO:0046872">
    <property type="term" value="F:metal ion binding"/>
    <property type="evidence" value="ECO:0007669"/>
    <property type="project" value="UniProtKB-KW"/>
</dbReference>
<evidence type="ECO:0000256" key="1">
    <source>
        <dbReference type="ARBA" id="ARBA00022490"/>
    </source>
</evidence>
<accession>A0A0F7TUN5</accession>
<keyword evidence="4 5" id="KW-0862">Zinc</keyword>
<dbReference type="Pfam" id="PF01702">
    <property type="entry name" value="TGT"/>
    <property type="match status" value="1"/>
</dbReference>
<sequence length="468" mass="51364">MDSEPSPSHEMTFSILGSAAPVLAPRAGTLALAGRQAIATPNLVPLTSRGAVPHISHDMVRKETSINSLYVGLEDFIERKHPAPLYNVPANAHESPLRKFICAQGDATLLLGPRRYPAIACPPNNTETSIAISTSVGFRQLEAHRYIEAIQKLKPDIAIGLADLVLGRAPGLKRRGKMVDRTHAYTRDALEHLYGENVADVKKSKTKYFAPVLPLDNTQQSLYLDDLEDEFRDRISGLALYESASLGYIPETLGDLPRLLLSEPSSPHEILREISLGADLLTVPFLQGCSDAGIALDFEFPVSAALLARGKPQPLGLDLWSSEHAKDVSPLVQGCECYACRKHHRAYFNHLLRAKEMAAWALLQMHNHHVIDRLLAGARESIKRGTFEQDADAFYGAYAPDLPDRTGDGPRLRGYQMPAAGPNQPRRMSKVYGRLDDLSQKFAESQSSVATPDTDAEGLEKHGFAEKI</sequence>
<feature type="binding site" evidence="5">
    <location>
        <position position="337"/>
    </location>
    <ligand>
        <name>Zn(2+)</name>
        <dbReference type="ChEBI" id="CHEBI:29105"/>
    </ligand>
</feature>
<reference evidence="9" key="1">
    <citation type="journal article" date="2015" name="Genome Announc.">
        <title>Draft genome sequence of the fungus Penicillium brasilianum MG11.</title>
        <authorList>
            <person name="Horn F."/>
            <person name="Linde J."/>
            <person name="Mattern D.J."/>
            <person name="Walther G."/>
            <person name="Guthke R."/>
            <person name="Brakhage A.A."/>
            <person name="Valiante V."/>
        </authorList>
    </citation>
    <scope>NUCLEOTIDE SEQUENCE [LARGE SCALE GENOMIC DNA]</scope>
    <source>
        <strain evidence="9">MG11</strain>
    </source>
</reference>
<keyword evidence="2 5" id="KW-0819">tRNA processing</keyword>
<dbReference type="InterPro" id="IPR028592">
    <property type="entry name" value="QTRTD1"/>
</dbReference>
<dbReference type="SUPFAM" id="SSF51713">
    <property type="entry name" value="tRNA-guanine transglycosylase"/>
    <property type="match status" value="1"/>
</dbReference>
<dbReference type="PANTHER" id="PTHR46064">
    <property type="entry name" value="QUEUINE TRNA-RIBOSYLTRANSFERASE ACCESSORY SUBUNIT 2"/>
    <property type="match status" value="1"/>
</dbReference>
<feature type="region of interest" description="Disordered" evidence="6">
    <location>
        <begin position="443"/>
        <end position="468"/>
    </location>
</feature>
<feature type="binding site" evidence="5">
    <location>
        <position position="340"/>
    </location>
    <ligand>
        <name>Zn(2+)</name>
        <dbReference type="ChEBI" id="CHEBI:29105"/>
    </ligand>
</feature>
<name>A0A0F7TUN5_PENBI</name>
<dbReference type="OrthoDB" id="27601at2759"/>
<evidence type="ECO:0000256" key="2">
    <source>
        <dbReference type="ARBA" id="ARBA00022694"/>
    </source>
</evidence>
<dbReference type="InterPro" id="IPR036511">
    <property type="entry name" value="TGT-like_sf"/>
</dbReference>
<comment type="subunit">
    <text evidence="5">Heterodimer of a catalytic subunit and an accessory subunit.</text>
</comment>
<comment type="similarity">
    <text evidence="5">Belongs to the queuine tRNA-ribosyltransferase family. QTRT2 subfamily.</text>
</comment>
<dbReference type="Proteomes" id="UP000042958">
    <property type="component" value="Unassembled WGS sequence"/>
</dbReference>
<gene>
    <name evidence="8" type="ORF">PMG11_08961</name>
</gene>
<evidence type="ECO:0000313" key="8">
    <source>
        <dbReference type="EMBL" id="CEJ60384.1"/>
    </source>
</evidence>
<evidence type="ECO:0000313" key="9">
    <source>
        <dbReference type="Proteomes" id="UP000042958"/>
    </source>
</evidence>
<feature type="binding site" evidence="5">
    <location>
        <position position="335"/>
    </location>
    <ligand>
        <name>Zn(2+)</name>
        <dbReference type="ChEBI" id="CHEBI:29105"/>
    </ligand>
</feature>
<feature type="compositionally biased region" description="Basic and acidic residues" evidence="6">
    <location>
        <begin position="458"/>
        <end position="468"/>
    </location>
</feature>
<evidence type="ECO:0000256" key="3">
    <source>
        <dbReference type="ARBA" id="ARBA00022723"/>
    </source>
</evidence>
<organism evidence="8 9">
    <name type="scientific">Penicillium brasilianum</name>
    <dbReference type="NCBI Taxonomy" id="104259"/>
    <lineage>
        <taxon>Eukaryota</taxon>
        <taxon>Fungi</taxon>
        <taxon>Dikarya</taxon>
        <taxon>Ascomycota</taxon>
        <taxon>Pezizomycotina</taxon>
        <taxon>Eurotiomycetes</taxon>
        <taxon>Eurotiomycetidae</taxon>
        <taxon>Eurotiales</taxon>
        <taxon>Aspergillaceae</taxon>
        <taxon>Penicillium</taxon>
    </lineage>
</organism>
<protein>
    <recommendedName>
        <fullName evidence="5">Queuine tRNA-ribosyltransferase accessory subunit 2</fullName>
    </recommendedName>
    <alternativeName>
        <fullName evidence="5">Queuine tRNA-ribosyltransferase domain-containing protein 1</fullName>
    </alternativeName>
</protein>
<comment type="function">
    <text evidence="5">Non-catalytic subunit of the queuine tRNA-ribosyltransferase (TGT) that catalyzes the base-exchange of a guanine (G) residue with queuine (Q) at position 34 (anticodon wobble position) in tRNAs with GU(N) anticodons (tRNA-Asp, -Asn, -His and -Tyr), resulting in the hypermodified nucleoside queuosine (7-(((4,5-cis-dihydroxy-2-cyclopenten-1-yl)amino)methyl)-7-deazaguanosine).</text>
</comment>
<dbReference type="GO" id="GO:0005737">
    <property type="term" value="C:cytoplasm"/>
    <property type="evidence" value="ECO:0007669"/>
    <property type="project" value="UniProtKB-SubCell"/>
</dbReference>
<comment type="subcellular location">
    <subcellularLocation>
        <location evidence="5">Cytoplasm</location>
    </subcellularLocation>
</comment>
<dbReference type="FunFam" id="3.20.20.105:FF:000007">
    <property type="entry name" value="Queuine tRNA-ribosyltransferase accessory subunit 2"/>
    <property type="match status" value="1"/>
</dbReference>
<evidence type="ECO:0000256" key="5">
    <source>
        <dbReference type="HAMAP-Rule" id="MF_03043"/>
    </source>
</evidence>
<feature type="compositionally biased region" description="Basic and acidic residues" evidence="6">
    <location>
        <begin position="402"/>
        <end position="411"/>
    </location>
</feature>
<evidence type="ECO:0000259" key="7">
    <source>
        <dbReference type="Pfam" id="PF01702"/>
    </source>
</evidence>
<dbReference type="NCBIfam" id="TIGR00449">
    <property type="entry name" value="tgt_general"/>
    <property type="match status" value="1"/>
</dbReference>